<organismHost>
    <name type="scientific">Equus caballus</name>
    <name type="common">Horse</name>
    <dbReference type="NCBI Taxonomy" id="9796"/>
</organismHost>
<evidence type="ECO:0000313" key="1">
    <source>
        <dbReference type="EMBL" id="ANG08565.1"/>
    </source>
</evidence>
<reference evidence="1 2" key="1">
    <citation type="submission" date="2015-11" db="EMBL/GenBank/DDBJ databases">
        <title>Next-gen sequencing and molecular characterization of equine adenovirus serotype 1 isolated from healthy equines in India.</title>
        <authorList>
            <person name="Appaiahgari M.B."/>
            <person name="Gulati B.R."/>
            <person name="Singh A."/>
            <person name="Kathaperumal K."/>
            <person name="Vrati S."/>
        </authorList>
    </citation>
    <scope>NUCLEOTIDE SEQUENCE [LARGE SCALE GENOMIC DNA]</scope>
    <source>
        <strain evidence="1">H9NS</strain>
    </source>
</reference>
<sequence>MHASHVKHFEQNIQEGGLIHVIHLEGHVERVGGVSVQEVLTQVGERSHGHEVGGEGNAPERAVTQELFLRDGGHCGSSDEGIRPVRGVRVPFSGVRAGYGAGKAGVVMLIGHSDGVVVFVVLHIHHLPTHGLEISQEGVEAVFVTLWQVVALVADVIVGQHLNHEPILGHVGLAHVVALAVHVPLDFELVRSQQAVVSGPGDGGVKHDGDSPEGVTEVEGAIQVGDGAGVGKVGVEGRAQRRRLVLLDARKAPAAEAGPVPCGDGDGHVGGVGRNGVQHVGGGQVVRERLVVHVVSQHGFQSGGCVVRQGEEARIEVDALYANAGTVHAKVVSQGALQDHVHIFSKRPLVRVCPRKQEQIFDRKKLLRDLNMELTVAPIPQQLRPVPQSGISVVVERVNSIHHIRRPFSTDIHIGVNQISDRQTHVHVSVGIVVGGLHRVLGCVFEFVGQVQGHVRVEKPLKQVGIEVDFHSFHIAKGYTMLTVSILVVGLKGIPLSIHSHGKHVFKRPHATQRVAIIR</sequence>
<name>A0A1B0XBB7_ADEE1</name>
<protein>
    <submittedName>
        <fullName evidence="1">Uncharacterized protein</fullName>
    </submittedName>
</protein>
<gene>
    <name evidence="1" type="primary">55.5 kDa</name>
</gene>
<accession>A0A1B0XBB7</accession>
<dbReference type="EMBL" id="KU133477">
    <property type="protein sequence ID" value="ANG08565.1"/>
    <property type="molecule type" value="Genomic_DNA"/>
</dbReference>
<evidence type="ECO:0000313" key="2">
    <source>
        <dbReference type="Proteomes" id="UP000138550"/>
    </source>
</evidence>
<organism evidence="1 2">
    <name type="scientific">Equine adenovirus A serotype 1</name>
    <name type="common">EAdV-1</name>
    <name type="synonym">Equine adenovirus 1</name>
    <dbReference type="NCBI Taxonomy" id="46916"/>
    <lineage>
        <taxon>Viruses</taxon>
        <taxon>Varidnaviria</taxon>
        <taxon>Bamfordvirae</taxon>
        <taxon>Preplasmiviricota</taxon>
        <taxon>Polisuviricotina</taxon>
        <taxon>Pharingeaviricetes</taxon>
        <taxon>Rowavirales</taxon>
        <taxon>Adenoviridae</taxon>
        <taxon>Mastadenovirus</taxon>
        <taxon>Mastadenovirus equi</taxon>
        <taxon>Equine mastadenovirus A</taxon>
    </lineage>
</organism>
<dbReference type="Proteomes" id="UP000138550">
    <property type="component" value="Segment"/>
</dbReference>
<proteinExistence type="predicted"/>